<evidence type="ECO:0000256" key="12">
    <source>
        <dbReference type="SAM" id="Phobius"/>
    </source>
</evidence>
<dbReference type="AlphaFoldDB" id="A0A6J1DZX5"/>
<evidence type="ECO:0000256" key="8">
    <source>
        <dbReference type="ARBA" id="ARBA00023180"/>
    </source>
</evidence>
<reference evidence="17" key="1">
    <citation type="submission" date="2025-08" db="UniProtKB">
        <authorList>
            <consortium name="RefSeq"/>
        </authorList>
    </citation>
    <scope>IDENTIFICATION</scope>
    <source>
        <strain evidence="17">OHB3-1</strain>
    </source>
</reference>
<dbReference type="OrthoDB" id="202537at2759"/>
<dbReference type="Pfam" id="PF08244">
    <property type="entry name" value="Glyco_hydro_32C"/>
    <property type="match status" value="1"/>
</dbReference>
<comment type="subcellular location">
    <subcellularLocation>
        <location evidence="1">Vacuole lumen</location>
    </subcellularLocation>
</comment>
<feature type="domain" description="Glycosyl hydrolase family 32 N-terminal" evidence="13">
    <location>
        <begin position="97"/>
        <end position="124"/>
    </location>
</feature>
<dbReference type="Gene3D" id="2.60.120.560">
    <property type="entry name" value="Exo-inulinase, domain 1"/>
    <property type="match status" value="1"/>
</dbReference>
<accession>A0A6J1DZX5</accession>
<evidence type="ECO:0000259" key="15">
    <source>
        <dbReference type="Pfam" id="PF11837"/>
    </source>
</evidence>
<dbReference type="InterPro" id="IPR018053">
    <property type="entry name" value="Glyco_hydro_32_AS"/>
</dbReference>
<dbReference type="InterPro" id="IPR013189">
    <property type="entry name" value="Glyco_hydro_32_C"/>
</dbReference>
<name>A0A6J1DZX5_MOMCH</name>
<proteinExistence type="inferred from homology"/>
<evidence type="ECO:0000313" key="17">
    <source>
        <dbReference type="RefSeq" id="XP_022158614.1"/>
    </source>
</evidence>
<keyword evidence="12" id="KW-0812">Transmembrane</keyword>
<dbReference type="Pfam" id="PF11837">
    <property type="entry name" value="INV_N"/>
    <property type="match status" value="1"/>
</dbReference>
<dbReference type="Proteomes" id="UP000504603">
    <property type="component" value="Unplaced"/>
</dbReference>
<dbReference type="GeneID" id="111025066"/>
<dbReference type="RefSeq" id="XP_022158614.1">
    <property type="nucleotide sequence ID" value="XM_022302922.1"/>
</dbReference>
<sequence length="495" mass="54779">MAKTSDLEQPPYTALPDHPSPPPPRRRLFNFFAILSLLLLVSLVALINNRTPPAPAPPFRLARGVAEGVSAKSNPYFSGGAFNWTNDMFSWQRTAFHFQPEGNWMNDPNGMYLSKCVFHFFFLFLLVNSDFSAYSSNFHCDYFGCTGMWECVDFYPISVNGSKGLDTSVSGTGVKHVLKASLDDTKEDHYAIGTYFGDNDTWVPANPEEDVGIGLKLDYGRYYASKTFYDQNKERRILWGWINETDTEENDLEKGWASVQTVPRTVVFDQKTGSNIIQWPVEEVESLRLGSTDFNSVVVGPGSVVELKVGTATQLDIYAEFEVEALGSEDATGSGDGCGGGAAERSSLGPFGVLVLADESLSELTPIYFNVANSTRHAYFCADEKRSSKAPDVFKQVYGSRIPVLEGENFSMRVLVDHSIVESFGQGGRRVITSRIYPTEAIYGAAKLFIFNNATAATVKATVKVWQLNSAFIHPFLNQHNQYMGHLNSVASFAN</sequence>
<evidence type="ECO:0000256" key="1">
    <source>
        <dbReference type="ARBA" id="ARBA00004410"/>
    </source>
</evidence>
<dbReference type="PANTHER" id="PTHR31953">
    <property type="entry name" value="BETA-FRUCTOFURANOSIDASE, INSOLUBLE ISOENZYME CWINV1-RELATED"/>
    <property type="match status" value="1"/>
</dbReference>
<keyword evidence="9 10" id="KW-0326">Glycosidase</keyword>
<dbReference type="GO" id="GO:0005975">
    <property type="term" value="P:carbohydrate metabolic process"/>
    <property type="evidence" value="ECO:0007669"/>
    <property type="project" value="InterPro"/>
</dbReference>
<evidence type="ECO:0000256" key="11">
    <source>
        <dbReference type="SAM" id="MobiDB-lite"/>
    </source>
</evidence>
<keyword evidence="7" id="KW-0865">Zymogen</keyword>
<dbReference type="SUPFAM" id="SSF75005">
    <property type="entry name" value="Arabinanase/levansucrase/invertase"/>
    <property type="match status" value="2"/>
</dbReference>
<evidence type="ECO:0000256" key="7">
    <source>
        <dbReference type="ARBA" id="ARBA00023145"/>
    </source>
</evidence>
<evidence type="ECO:0000259" key="14">
    <source>
        <dbReference type="Pfam" id="PF08244"/>
    </source>
</evidence>
<evidence type="ECO:0000256" key="9">
    <source>
        <dbReference type="ARBA" id="ARBA00023295"/>
    </source>
</evidence>
<dbReference type="InterPro" id="IPR001362">
    <property type="entry name" value="Glyco_hydro_32"/>
</dbReference>
<dbReference type="InterPro" id="IPR050551">
    <property type="entry name" value="Fructan_Metab_Enzymes"/>
</dbReference>
<evidence type="ECO:0000256" key="5">
    <source>
        <dbReference type="ARBA" id="ARBA00022554"/>
    </source>
</evidence>
<dbReference type="GO" id="GO:0004564">
    <property type="term" value="F:beta-fructofuranosidase activity"/>
    <property type="evidence" value="ECO:0007669"/>
    <property type="project" value="UniProtKB-EC"/>
</dbReference>
<evidence type="ECO:0000256" key="2">
    <source>
        <dbReference type="ARBA" id="ARBA00004914"/>
    </source>
</evidence>
<protein>
    <recommendedName>
        <fullName evidence="4">beta-fructofuranosidase</fullName>
        <ecNumber evidence="4">3.2.1.26</ecNumber>
    </recommendedName>
</protein>
<dbReference type="EC" id="3.2.1.26" evidence="4"/>
<dbReference type="Pfam" id="PF00251">
    <property type="entry name" value="Glyco_hydro_32N"/>
    <property type="match status" value="2"/>
</dbReference>
<dbReference type="PROSITE" id="PS00609">
    <property type="entry name" value="GLYCOSYL_HYDROL_F32"/>
    <property type="match status" value="1"/>
</dbReference>
<feature type="region of interest" description="Disordered" evidence="11">
    <location>
        <begin position="1"/>
        <end position="21"/>
    </location>
</feature>
<keyword evidence="12" id="KW-0472">Membrane</keyword>
<feature type="domain" description="Glycosyl hydrolase family 32 C-terminal" evidence="14">
    <location>
        <begin position="283"/>
        <end position="467"/>
    </location>
</feature>
<evidence type="ECO:0000256" key="3">
    <source>
        <dbReference type="ARBA" id="ARBA00009902"/>
    </source>
</evidence>
<feature type="domain" description="Beta-fructofuranosidase N-terminal" evidence="15">
    <location>
        <begin position="12"/>
        <end position="88"/>
    </location>
</feature>
<dbReference type="Gene3D" id="2.115.10.20">
    <property type="entry name" value="Glycosyl hydrolase domain, family 43"/>
    <property type="match status" value="2"/>
</dbReference>
<dbReference type="SMART" id="SM00640">
    <property type="entry name" value="Glyco_32"/>
    <property type="match status" value="1"/>
</dbReference>
<evidence type="ECO:0000259" key="13">
    <source>
        <dbReference type="Pfam" id="PF00251"/>
    </source>
</evidence>
<keyword evidence="12" id="KW-1133">Transmembrane helix</keyword>
<dbReference type="SUPFAM" id="SSF49899">
    <property type="entry name" value="Concanavalin A-like lectins/glucanases"/>
    <property type="match status" value="1"/>
</dbReference>
<dbReference type="KEGG" id="mcha:111025066"/>
<keyword evidence="8" id="KW-0325">Glycoprotein</keyword>
<evidence type="ECO:0000256" key="4">
    <source>
        <dbReference type="ARBA" id="ARBA00012758"/>
    </source>
</evidence>
<dbReference type="InterPro" id="IPR013148">
    <property type="entry name" value="Glyco_hydro_32_N"/>
</dbReference>
<dbReference type="InterPro" id="IPR023296">
    <property type="entry name" value="Glyco_hydro_beta-prop_sf"/>
</dbReference>
<organism evidence="16 17">
    <name type="scientific">Momordica charantia</name>
    <name type="common">Bitter gourd</name>
    <name type="synonym">Balsam pear</name>
    <dbReference type="NCBI Taxonomy" id="3673"/>
    <lineage>
        <taxon>Eukaryota</taxon>
        <taxon>Viridiplantae</taxon>
        <taxon>Streptophyta</taxon>
        <taxon>Embryophyta</taxon>
        <taxon>Tracheophyta</taxon>
        <taxon>Spermatophyta</taxon>
        <taxon>Magnoliopsida</taxon>
        <taxon>eudicotyledons</taxon>
        <taxon>Gunneridae</taxon>
        <taxon>Pentapetalae</taxon>
        <taxon>rosids</taxon>
        <taxon>fabids</taxon>
        <taxon>Cucurbitales</taxon>
        <taxon>Cucurbitaceae</taxon>
        <taxon>Momordiceae</taxon>
        <taxon>Momordica</taxon>
    </lineage>
</organism>
<comment type="pathway">
    <text evidence="2">Glycan biosynthesis; sucrose metabolism.</text>
</comment>
<feature type="domain" description="Glycosyl hydrolase family 32 N-terminal" evidence="13">
    <location>
        <begin position="141"/>
        <end position="280"/>
    </location>
</feature>
<dbReference type="InterPro" id="IPR013320">
    <property type="entry name" value="ConA-like_dom_sf"/>
</dbReference>
<keyword evidence="5" id="KW-0926">Vacuole</keyword>
<evidence type="ECO:0000256" key="10">
    <source>
        <dbReference type="RuleBase" id="RU362110"/>
    </source>
</evidence>
<comment type="similarity">
    <text evidence="3 10">Belongs to the glycosyl hydrolase 32 family.</text>
</comment>
<dbReference type="InterPro" id="IPR021792">
    <property type="entry name" value="Beta-fructofuranosidase_N"/>
</dbReference>
<keyword evidence="6 10" id="KW-0378">Hydrolase</keyword>
<evidence type="ECO:0000313" key="16">
    <source>
        <dbReference type="Proteomes" id="UP000504603"/>
    </source>
</evidence>
<dbReference type="GO" id="GO:0005775">
    <property type="term" value="C:vacuolar lumen"/>
    <property type="evidence" value="ECO:0007669"/>
    <property type="project" value="UniProtKB-SubCell"/>
</dbReference>
<evidence type="ECO:0000256" key="6">
    <source>
        <dbReference type="ARBA" id="ARBA00022801"/>
    </source>
</evidence>
<gene>
    <name evidence="17" type="primary">LOC111025066</name>
</gene>
<feature type="transmembrane region" description="Helical" evidence="12">
    <location>
        <begin position="28"/>
        <end position="47"/>
    </location>
</feature>
<keyword evidence="16" id="KW-1185">Reference proteome</keyword>